<evidence type="ECO:0000256" key="1">
    <source>
        <dbReference type="SAM" id="MobiDB-lite"/>
    </source>
</evidence>
<gene>
    <name evidence="2" type="ORF">RRG08_065477</name>
</gene>
<accession>A0AAE1E3A1</accession>
<evidence type="ECO:0000313" key="2">
    <source>
        <dbReference type="EMBL" id="KAK3791925.1"/>
    </source>
</evidence>
<dbReference type="EMBL" id="JAWDGP010001427">
    <property type="protein sequence ID" value="KAK3791925.1"/>
    <property type="molecule type" value="Genomic_DNA"/>
</dbReference>
<protein>
    <submittedName>
        <fullName evidence="2">Uncharacterized protein</fullName>
    </submittedName>
</protein>
<feature type="region of interest" description="Disordered" evidence="1">
    <location>
        <begin position="1"/>
        <end position="59"/>
    </location>
</feature>
<evidence type="ECO:0000313" key="3">
    <source>
        <dbReference type="Proteomes" id="UP001283361"/>
    </source>
</evidence>
<proteinExistence type="predicted"/>
<name>A0AAE1E3A1_9GAST</name>
<sequence length="87" mass="9371">MGSRSKVRLAEVSNGRGACGPLPRARATQDKESSIYQSKELLPVSAPNSTDTQNEKTQDPVTLSIALKRAWETLEMSAPVCIILLSA</sequence>
<comment type="caution">
    <text evidence="2">The sequence shown here is derived from an EMBL/GenBank/DDBJ whole genome shotgun (WGS) entry which is preliminary data.</text>
</comment>
<keyword evidence="3" id="KW-1185">Reference proteome</keyword>
<dbReference type="AlphaFoldDB" id="A0AAE1E3A1"/>
<reference evidence="2" key="1">
    <citation type="journal article" date="2023" name="G3 (Bethesda)">
        <title>A reference genome for the long-term kleptoplast-retaining sea slug Elysia crispata morphotype clarki.</title>
        <authorList>
            <person name="Eastman K.E."/>
            <person name="Pendleton A.L."/>
            <person name="Shaikh M.A."/>
            <person name="Suttiyut T."/>
            <person name="Ogas R."/>
            <person name="Tomko P."/>
            <person name="Gavelis G."/>
            <person name="Widhalm J.R."/>
            <person name="Wisecaver J.H."/>
        </authorList>
    </citation>
    <scope>NUCLEOTIDE SEQUENCE</scope>
    <source>
        <strain evidence="2">ECLA1</strain>
    </source>
</reference>
<organism evidence="2 3">
    <name type="scientific">Elysia crispata</name>
    <name type="common">lettuce slug</name>
    <dbReference type="NCBI Taxonomy" id="231223"/>
    <lineage>
        <taxon>Eukaryota</taxon>
        <taxon>Metazoa</taxon>
        <taxon>Spiralia</taxon>
        <taxon>Lophotrochozoa</taxon>
        <taxon>Mollusca</taxon>
        <taxon>Gastropoda</taxon>
        <taxon>Heterobranchia</taxon>
        <taxon>Euthyneura</taxon>
        <taxon>Panpulmonata</taxon>
        <taxon>Sacoglossa</taxon>
        <taxon>Placobranchoidea</taxon>
        <taxon>Plakobranchidae</taxon>
        <taxon>Elysia</taxon>
    </lineage>
</organism>
<dbReference type="Proteomes" id="UP001283361">
    <property type="component" value="Unassembled WGS sequence"/>
</dbReference>